<dbReference type="HOGENOM" id="CLU_002540_2_0_1"/>
<name>A0A0C3GWZ5_OIDMZ</name>
<dbReference type="AlphaFoldDB" id="A0A0C3GWZ5"/>
<feature type="transmembrane region" description="Helical" evidence="1">
    <location>
        <begin position="423"/>
        <end position="445"/>
    </location>
</feature>
<dbReference type="STRING" id="913774.A0A0C3GWZ5"/>
<evidence type="ECO:0000256" key="1">
    <source>
        <dbReference type="SAM" id="Phobius"/>
    </source>
</evidence>
<dbReference type="GO" id="GO:0004650">
    <property type="term" value="F:polygalacturonase activity"/>
    <property type="evidence" value="ECO:0007669"/>
    <property type="project" value="InterPro"/>
</dbReference>
<accession>A0A0C3GWZ5</accession>
<protein>
    <submittedName>
        <fullName evidence="3">Glycoside hydrolase family 55 protein</fullName>
    </submittedName>
</protein>
<dbReference type="Pfam" id="PF12708">
    <property type="entry name" value="Pect-lyase_RHGA_epim"/>
    <property type="match status" value="1"/>
</dbReference>
<dbReference type="InterPro" id="IPR011050">
    <property type="entry name" value="Pectin_lyase_fold/virulence"/>
</dbReference>
<organism evidence="3 4">
    <name type="scientific">Oidiodendron maius (strain Zn)</name>
    <dbReference type="NCBI Taxonomy" id="913774"/>
    <lineage>
        <taxon>Eukaryota</taxon>
        <taxon>Fungi</taxon>
        <taxon>Dikarya</taxon>
        <taxon>Ascomycota</taxon>
        <taxon>Pezizomycotina</taxon>
        <taxon>Leotiomycetes</taxon>
        <taxon>Leotiomycetes incertae sedis</taxon>
        <taxon>Myxotrichaceae</taxon>
        <taxon>Oidiodendron</taxon>
    </lineage>
</organism>
<sequence length="747" mass="80865">MPTGSRFKKRDDPYYWFEDLASSFPGNYPFGNDSSYFVFRNVIDYGAVGDGLTDDTAAINAAIADGNRCGNDCGSSSTKGAIVYFPPGASYLVSTPIIAYYNTQLVGNGNGHPSIIAAPKFVGLGVITSDVYLGGTAEWYINTNNFLRQIRYFVIDLTQCTTSGVIGIHWQVAQATSLQNIAILMTDKSTSTQVGIYSENGSGGFMSDIITAGGNIGLQCGNQQFTTRNMIFLNANYAIYMLWDWGWTWKSLDIVDCTWGIWFESTDVGGSIYVLDSTFTNVLAAIVMDNTIGSTTQEQVLITIDNMVLSGVTYAIIDSNPSNIILEGGSLTIVSWVLGTVYDPGNPDGSWFTGQPFDSPHLINGSLYSTLATTGQAGYFERTKPAYLNTTRDYWLSAISIGFVLYLLGLGDGSTDDTAGLSYMFYYGAKFGYGIFVPTGSYIIATPPMIIPINSVITGACWSQFVGSGDSFSDMANSTVMVKVANDGDIGTMEIQDILFTVKGGTQGAVLVEWNANQAYQGAVGMWDCHFRVGGAVGTNLQAGDCPVNSSNVDCIAASLLFHVTSGGSGYFENVWAWTADHDMDSGVNQTQINVFSGRGVLIESNGPCWFYGTASEHSVLYQYNIAGAKDIYMGTIQTESPYYPPFVIAPDPFTPSLGQFPNDPLFLDCDAAFPCLAAWALTITESQGIQITGAGLYSWMQNYDQACVDTQYCQLRLISIENNENIYLYNIFTIGSAWMVASFDGV</sequence>
<proteinExistence type="predicted"/>
<dbReference type="PANTHER" id="PTHR33928">
    <property type="entry name" value="POLYGALACTURONASE QRT3"/>
    <property type="match status" value="1"/>
</dbReference>
<dbReference type="Gene3D" id="2.160.20.10">
    <property type="entry name" value="Single-stranded right-handed beta-helix, Pectin lyase-like"/>
    <property type="match status" value="2"/>
</dbReference>
<feature type="non-terminal residue" evidence="3">
    <location>
        <position position="747"/>
    </location>
</feature>
<evidence type="ECO:0000313" key="3">
    <source>
        <dbReference type="EMBL" id="KIM94816.1"/>
    </source>
</evidence>
<dbReference type="InterPro" id="IPR039279">
    <property type="entry name" value="QRT3-like"/>
</dbReference>
<dbReference type="InterPro" id="IPR012334">
    <property type="entry name" value="Pectin_lyas_fold"/>
</dbReference>
<dbReference type="InParanoid" id="A0A0C3GWZ5"/>
<dbReference type="InterPro" id="IPR024535">
    <property type="entry name" value="RHGA/B-epi-like_pectate_lyase"/>
</dbReference>
<dbReference type="EMBL" id="KN832888">
    <property type="protein sequence ID" value="KIM94816.1"/>
    <property type="molecule type" value="Genomic_DNA"/>
</dbReference>
<keyword evidence="1" id="KW-0472">Membrane</keyword>
<keyword evidence="4" id="KW-1185">Reference proteome</keyword>
<keyword evidence="1" id="KW-0812">Transmembrane</keyword>
<reference evidence="4" key="2">
    <citation type="submission" date="2015-01" db="EMBL/GenBank/DDBJ databases">
        <title>Evolutionary Origins and Diversification of the Mycorrhizal Mutualists.</title>
        <authorList>
            <consortium name="DOE Joint Genome Institute"/>
            <consortium name="Mycorrhizal Genomics Consortium"/>
            <person name="Kohler A."/>
            <person name="Kuo A."/>
            <person name="Nagy L.G."/>
            <person name="Floudas D."/>
            <person name="Copeland A."/>
            <person name="Barry K.W."/>
            <person name="Cichocki N."/>
            <person name="Veneault-Fourrey C."/>
            <person name="LaButti K."/>
            <person name="Lindquist E.A."/>
            <person name="Lipzen A."/>
            <person name="Lundell T."/>
            <person name="Morin E."/>
            <person name="Murat C."/>
            <person name="Riley R."/>
            <person name="Ohm R."/>
            <person name="Sun H."/>
            <person name="Tunlid A."/>
            <person name="Henrissat B."/>
            <person name="Grigoriev I.V."/>
            <person name="Hibbett D.S."/>
            <person name="Martin F."/>
        </authorList>
    </citation>
    <scope>NUCLEOTIDE SEQUENCE [LARGE SCALE GENOMIC DNA]</scope>
    <source>
        <strain evidence="4">Zn</strain>
    </source>
</reference>
<gene>
    <name evidence="3" type="ORF">OIDMADRAFT_135028</name>
</gene>
<evidence type="ECO:0000259" key="2">
    <source>
        <dbReference type="Pfam" id="PF12708"/>
    </source>
</evidence>
<reference evidence="3 4" key="1">
    <citation type="submission" date="2014-04" db="EMBL/GenBank/DDBJ databases">
        <authorList>
            <consortium name="DOE Joint Genome Institute"/>
            <person name="Kuo A."/>
            <person name="Martino E."/>
            <person name="Perotto S."/>
            <person name="Kohler A."/>
            <person name="Nagy L.G."/>
            <person name="Floudas D."/>
            <person name="Copeland A."/>
            <person name="Barry K.W."/>
            <person name="Cichocki N."/>
            <person name="Veneault-Fourrey C."/>
            <person name="LaButti K."/>
            <person name="Lindquist E.A."/>
            <person name="Lipzen A."/>
            <person name="Lundell T."/>
            <person name="Morin E."/>
            <person name="Murat C."/>
            <person name="Sun H."/>
            <person name="Tunlid A."/>
            <person name="Henrissat B."/>
            <person name="Grigoriev I.V."/>
            <person name="Hibbett D.S."/>
            <person name="Martin F."/>
            <person name="Nordberg H.P."/>
            <person name="Cantor M.N."/>
            <person name="Hua S.X."/>
        </authorList>
    </citation>
    <scope>NUCLEOTIDE SEQUENCE [LARGE SCALE GENOMIC DNA]</scope>
    <source>
        <strain evidence="3 4">Zn</strain>
    </source>
</reference>
<feature type="transmembrane region" description="Helical" evidence="1">
    <location>
        <begin position="394"/>
        <end position="411"/>
    </location>
</feature>
<evidence type="ECO:0000313" key="4">
    <source>
        <dbReference type="Proteomes" id="UP000054321"/>
    </source>
</evidence>
<dbReference type="CDD" id="cd23668">
    <property type="entry name" value="GH55_beta13glucanase-like"/>
    <property type="match status" value="1"/>
</dbReference>
<dbReference type="OrthoDB" id="1046782at2759"/>
<dbReference type="PANTHER" id="PTHR33928:SF2">
    <property type="entry name" value="PECTATE LYASE SUPERFAMILY PROTEIN DOMAIN-CONTAINING PROTEIN-RELATED"/>
    <property type="match status" value="1"/>
</dbReference>
<dbReference type="Proteomes" id="UP000054321">
    <property type="component" value="Unassembled WGS sequence"/>
</dbReference>
<keyword evidence="3" id="KW-0378">Hydrolase</keyword>
<dbReference type="SUPFAM" id="SSF51126">
    <property type="entry name" value="Pectin lyase-like"/>
    <property type="match status" value="2"/>
</dbReference>
<feature type="domain" description="Rhamnogalacturonase A/B/Epimerase-like pectate lyase" evidence="2">
    <location>
        <begin position="39"/>
        <end position="261"/>
    </location>
</feature>
<keyword evidence="1" id="KW-1133">Transmembrane helix</keyword>